<evidence type="ECO:0008006" key="4">
    <source>
        <dbReference type="Google" id="ProtNLM"/>
    </source>
</evidence>
<evidence type="ECO:0000313" key="2">
    <source>
        <dbReference type="EMBL" id="VEU55293.1"/>
    </source>
</evidence>
<dbReference type="PROSITE" id="PS51257">
    <property type="entry name" value="PROKAR_LIPOPROTEIN"/>
    <property type="match status" value="1"/>
</dbReference>
<organism evidence="2 3">
    <name type="scientific">Metamycoplasma orale</name>
    <name type="common">Mycoplasma orale</name>
    <dbReference type="NCBI Taxonomy" id="2121"/>
    <lineage>
        <taxon>Bacteria</taxon>
        <taxon>Bacillati</taxon>
        <taxon>Mycoplasmatota</taxon>
        <taxon>Mycoplasmoidales</taxon>
        <taxon>Metamycoplasmataceae</taxon>
        <taxon>Metamycoplasma</taxon>
    </lineage>
</organism>
<dbReference type="AlphaFoldDB" id="A0A448ZVZ1"/>
<feature type="signal peptide" evidence="1">
    <location>
        <begin position="1"/>
        <end position="23"/>
    </location>
</feature>
<sequence length="99" mass="10925">MKKINKILLSSAAIITATALPLAAVSCVILNAKQKEAYNKSKELRSLYNSKIKANAADPVFKQVEKNIKSRDEFAKMSDLECTLYIAAVTPLIDILKKL</sequence>
<dbReference type="KEGG" id="mob:NCTC10112_00152"/>
<keyword evidence="1" id="KW-0732">Signal</keyword>
<reference evidence="2 3" key="1">
    <citation type="submission" date="2019-01" db="EMBL/GenBank/DDBJ databases">
        <authorList>
            <consortium name="Pathogen Informatics"/>
        </authorList>
    </citation>
    <scope>NUCLEOTIDE SEQUENCE [LARGE SCALE GENOMIC DNA]</scope>
    <source>
        <strain evidence="2 3">NCTC10112</strain>
    </source>
</reference>
<accession>A0A448ZVZ1</accession>
<dbReference type="RefSeq" id="WP_022936049.1">
    <property type="nucleotide sequence ID" value="NZ_LR214940.1"/>
</dbReference>
<protein>
    <recommendedName>
        <fullName evidence="4">Lipoprotein</fullName>
    </recommendedName>
</protein>
<evidence type="ECO:0000313" key="3">
    <source>
        <dbReference type="Proteomes" id="UP000290482"/>
    </source>
</evidence>
<name>A0A448ZVZ1_METOS</name>
<feature type="chain" id="PRO_5019401827" description="Lipoprotein" evidence="1">
    <location>
        <begin position="24"/>
        <end position="99"/>
    </location>
</feature>
<dbReference type="EMBL" id="LR214940">
    <property type="protein sequence ID" value="VEU55293.1"/>
    <property type="molecule type" value="Genomic_DNA"/>
</dbReference>
<keyword evidence="3" id="KW-1185">Reference proteome</keyword>
<gene>
    <name evidence="2" type="ORF">NCTC10112_00152</name>
</gene>
<evidence type="ECO:0000256" key="1">
    <source>
        <dbReference type="SAM" id="SignalP"/>
    </source>
</evidence>
<dbReference type="Proteomes" id="UP000290482">
    <property type="component" value="Chromosome"/>
</dbReference>
<proteinExistence type="predicted"/>